<dbReference type="EMBL" id="CP015199">
    <property type="protein sequence ID" value="ANF50200.1"/>
    <property type="molecule type" value="Genomic_DNA"/>
</dbReference>
<name>A0A172XTJ0_9FLAO</name>
<dbReference type="AlphaFoldDB" id="A0A172XTJ0"/>
<dbReference type="KEGG" id="chh:A0O34_06590"/>
<evidence type="ECO:0000313" key="1">
    <source>
        <dbReference type="EMBL" id="ANF50200.1"/>
    </source>
</evidence>
<accession>A0A172XTJ0</accession>
<sequence>MKFYLFLFFAFIQLSLFGQDTLASKEDSIRKQREIKAKQWFLEKQKYNHERCSKDSIRAVNDSKTQNKYFINTPAPSGDEFPAEEELKISLNKYNIIWGGTWMGSDIGGYSPNSCYNRYMTEFTEDKFGQVFIDELVRQSILSYAVKNPTILFEHNDHLDWMYEGNYSIADKLLNECFFKKFNYPTNYKTSSKENESFTEVGLELDENTNVLKINGFKHHIVNNYNQQFIPYFEKRIRNFIESSNFTLSSRAALYNGTRTSFKIYYK</sequence>
<proteinExistence type="predicted"/>
<gene>
    <name evidence="1" type="ORF">A0O34_06590</name>
</gene>
<dbReference type="RefSeq" id="WP_066752788.1">
    <property type="nucleotide sequence ID" value="NZ_CP015199.1"/>
</dbReference>
<dbReference type="OrthoDB" id="1329765at2"/>
<keyword evidence="2" id="KW-1185">Reference proteome</keyword>
<protein>
    <submittedName>
        <fullName evidence="1">Uncharacterized protein</fullName>
    </submittedName>
</protein>
<dbReference type="STRING" id="1685010.A0O34_06590"/>
<dbReference type="Proteomes" id="UP000077824">
    <property type="component" value="Chromosome"/>
</dbReference>
<organism evidence="1 2">
    <name type="scientific">Chryseobacterium glaciei</name>
    <dbReference type="NCBI Taxonomy" id="1685010"/>
    <lineage>
        <taxon>Bacteria</taxon>
        <taxon>Pseudomonadati</taxon>
        <taxon>Bacteroidota</taxon>
        <taxon>Flavobacteriia</taxon>
        <taxon>Flavobacteriales</taxon>
        <taxon>Weeksellaceae</taxon>
        <taxon>Chryseobacterium group</taxon>
        <taxon>Chryseobacterium</taxon>
    </lineage>
</organism>
<evidence type="ECO:0000313" key="2">
    <source>
        <dbReference type="Proteomes" id="UP000077824"/>
    </source>
</evidence>
<reference evidence="1 2" key="1">
    <citation type="submission" date="2016-04" db="EMBL/GenBank/DDBJ databases">
        <title>Complete Genome Sequence of Chryseobacterium sp. IHBB 10212.</title>
        <authorList>
            <person name="Pal M."/>
            <person name="Swarnkar M.K."/>
            <person name="Kaushal K."/>
            <person name="Chhibber S."/>
            <person name="Singh A.K."/>
            <person name="Gulati A."/>
        </authorList>
    </citation>
    <scope>NUCLEOTIDE SEQUENCE [LARGE SCALE GENOMIC DNA]</scope>
    <source>
        <strain evidence="1 2">IHBB 10212</strain>
    </source>
</reference>